<name>A0ABP7BE89_9MICO</name>
<proteinExistence type="predicted"/>
<keyword evidence="2" id="KW-0732">Signal</keyword>
<dbReference type="RefSeq" id="WP_221858838.1">
    <property type="nucleotide sequence ID" value="NZ_BAAAYV010000006.1"/>
</dbReference>
<feature type="chain" id="PRO_5046613371" description="LPXTG cell wall anchor domain-containing protein" evidence="2">
    <location>
        <begin position="28"/>
        <end position="185"/>
    </location>
</feature>
<feature type="signal peptide" evidence="2">
    <location>
        <begin position="1"/>
        <end position="27"/>
    </location>
</feature>
<dbReference type="EMBL" id="BAAAYV010000006">
    <property type="protein sequence ID" value="GAA3655936.1"/>
    <property type="molecule type" value="Genomic_DNA"/>
</dbReference>
<keyword evidence="1" id="KW-0472">Membrane</keyword>
<comment type="caution">
    <text evidence="3">The sequence shown here is derived from an EMBL/GenBank/DDBJ whole genome shotgun (WGS) entry which is preliminary data.</text>
</comment>
<protein>
    <recommendedName>
        <fullName evidence="5">LPXTG cell wall anchor domain-containing protein</fullName>
    </recommendedName>
</protein>
<dbReference type="Proteomes" id="UP001410795">
    <property type="component" value="Unassembled WGS sequence"/>
</dbReference>
<evidence type="ECO:0000256" key="1">
    <source>
        <dbReference type="SAM" id="Phobius"/>
    </source>
</evidence>
<sequence length="185" mass="17824">MKKHTKMVASLVVAGALAFGAPAAAQAYPAPTPDAPAVSGSLVPGGTVAVAFGGFDAGETVEVTLTGESALSATLASIVRTAVETKSATYQAADDGSVVVNVTLPANASGTYTLTATGSTSGLVQTATLTVGATSGTGASGADGNLAATGSSDMTALWVGGGALLLTGGAVLAATTIRRRQHRDS</sequence>
<evidence type="ECO:0000313" key="4">
    <source>
        <dbReference type="Proteomes" id="UP001410795"/>
    </source>
</evidence>
<reference evidence="4" key="1">
    <citation type="journal article" date="2019" name="Int. J. Syst. Evol. Microbiol.">
        <title>The Global Catalogue of Microorganisms (GCM) 10K type strain sequencing project: providing services to taxonomists for standard genome sequencing and annotation.</title>
        <authorList>
            <consortium name="The Broad Institute Genomics Platform"/>
            <consortium name="The Broad Institute Genome Sequencing Center for Infectious Disease"/>
            <person name="Wu L."/>
            <person name="Ma J."/>
        </authorList>
    </citation>
    <scope>NUCLEOTIDE SEQUENCE [LARGE SCALE GENOMIC DNA]</scope>
    <source>
        <strain evidence="4">JCM 16546</strain>
    </source>
</reference>
<keyword evidence="1" id="KW-1133">Transmembrane helix</keyword>
<accession>A0ABP7BE89</accession>
<keyword evidence="4" id="KW-1185">Reference proteome</keyword>
<organism evidence="3 4">
    <name type="scientific">Microbacterium marinilacus</name>
    <dbReference type="NCBI Taxonomy" id="415209"/>
    <lineage>
        <taxon>Bacteria</taxon>
        <taxon>Bacillati</taxon>
        <taxon>Actinomycetota</taxon>
        <taxon>Actinomycetes</taxon>
        <taxon>Micrococcales</taxon>
        <taxon>Microbacteriaceae</taxon>
        <taxon>Microbacterium</taxon>
    </lineage>
</organism>
<evidence type="ECO:0000313" key="3">
    <source>
        <dbReference type="EMBL" id="GAA3655936.1"/>
    </source>
</evidence>
<gene>
    <name evidence="3" type="ORF">GCM10022202_15210</name>
</gene>
<evidence type="ECO:0000256" key="2">
    <source>
        <dbReference type="SAM" id="SignalP"/>
    </source>
</evidence>
<feature type="transmembrane region" description="Helical" evidence="1">
    <location>
        <begin position="156"/>
        <end position="177"/>
    </location>
</feature>
<evidence type="ECO:0008006" key="5">
    <source>
        <dbReference type="Google" id="ProtNLM"/>
    </source>
</evidence>
<keyword evidence="1" id="KW-0812">Transmembrane</keyword>